<evidence type="ECO:0000256" key="4">
    <source>
        <dbReference type="ARBA" id="ARBA00022692"/>
    </source>
</evidence>
<evidence type="ECO:0000256" key="10">
    <source>
        <dbReference type="RuleBase" id="RU361115"/>
    </source>
</evidence>
<accession>A0A1B6M8D1</accession>
<comment type="subcellular location">
    <subcellularLocation>
        <location evidence="1">Membrane</location>
        <topology evidence="1">Multi-pass membrane protein</topology>
    </subcellularLocation>
</comment>
<feature type="transmembrane region" description="Helical" evidence="10">
    <location>
        <begin position="93"/>
        <end position="111"/>
    </location>
</feature>
<feature type="transmembrane region" description="Helical" evidence="10">
    <location>
        <begin position="175"/>
        <end position="192"/>
    </location>
</feature>
<keyword evidence="2 10" id="KW-0444">Lipid biosynthesis</keyword>
<sequence length="321" mass="38076">YIHVSATFRIFCLMGKYLCYTGMVNDVCNVTFMEEESAKNFPEWEDEVVDSYWMMGSPVPVTALMVGYLVFVTKLGPFLMKHRQPFDLKYLMMFYNVFQVVYNIWFLSLFFCENKFMKYMMEQSCYPHFPSRSKALRLFAFKVTWLWLMSKVADLVDTIFFVLRKKQSHISFLHLYHHTHMVLIVWLYMKFVRGEQGIMIGLVNSAVHIVMYSYYFLSALGPTVQQYLWWKKYITWLQLFQFFVLMVFFVTLLVGCSVPPLQTAYNAYAFLQGVIFTALFTNFYFNSYSKPTKKSSNAFYDMEPNGKLPKFNQTNPNSTFD</sequence>
<keyword evidence="6 10" id="KW-1133">Transmembrane helix</keyword>
<evidence type="ECO:0000256" key="8">
    <source>
        <dbReference type="ARBA" id="ARBA00023136"/>
    </source>
</evidence>
<dbReference type="GO" id="GO:0005789">
    <property type="term" value="C:endoplasmic reticulum membrane"/>
    <property type="evidence" value="ECO:0007669"/>
    <property type="project" value="TreeGrafter"/>
</dbReference>
<proteinExistence type="inferred from homology"/>
<dbReference type="PANTHER" id="PTHR11157:SF103">
    <property type="entry name" value="ELONGATION OF VERY LONG CHAIN FATTY ACIDS PROTEIN"/>
    <property type="match status" value="1"/>
</dbReference>
<comment type="similarity">
    <text evidence="10">Belongs to the ELO family.</text>
</comment>
<evidence type="ECO:0000256" key="7">
    <source>
        <dbReference type="ARBA" id="ARBA00023098"/>
    </source>
</evidence>
<evidence type="ECO:0000256" key="5">
    <source>
        <dbReference type="ARBA" id="ARBA00022832"/>
    </source>
</evidence>
<comment type="catalytic activity">
    <reaction evidence="10">
        <text>a very-long-chain acyl-CoA + malonyl-CoA + H(+) = a very-long-chain 3-oxoacyl-CoA + CO2 + CoA</text>
        <dbReference type="Rhea" id="RHEA:32727"/>
        <dbReference type="ChEBI" id="CHEBI:15378"/>
        <dbReference type="ChEBI" id="CHEBI:16526"/>
        <dbReference type="ChEBI" id="CHEBI:57287"/>
        <dbReference type="ChEBI" id="CHEBI:57384"/>
        <dbReference type="ChEBI" id="CHEBI:90725"/>
        <dbReference type="ChEBI" id="CHEBI:90736"/>
        <dbReference type="EC" id="2.3.1.199"/>
    </reaction>
</comment>
<dbReference type="EMBL" id="GEBQ01007791">
    <property type="protein sequence ID" value="JAT32186.1"/>
    <property type="molecule type" value="Transcribed_RNA"/>
</dbReference>
<gene>
    <name evidence="11" type="ORF">g.38033</name>
</gene>
<evidence type="ECO:0000256" key="6">
    <source>
        <dbReference type="ARBA" id="ARBA00022989"/>
    </source>
</evidence>
<evidence type="ECO:0000256" key="3">
    <source>
        <dbReference type="ARBA" id="ARBA00022679"/>
    </source>
</evidence>
<dbReference type="GO" id="GO:0034625">
    <property type="term" value="P:fatty acid elongation, monounsaturated fatty acid"/>
    <property type="evidence" value="ECO:0007669"/>
    <property type="project" value="TreeGrafter"/>
</dbReference>
<feature type="transmembrane region" description="Helical" evidence="10">
    <location>
        <begin position="198"/>
        <end position="221"/>
    </location>
</feature>
<dbReference type="Pfam" id="PF01151">
    <property type="entry name" value="ELO"/>
    <property type="match status" value="1"/>
</dbReference>
<evidence type="ECO:0000256" key="9">
    <source>
        <dbReference type="ARBA" id="ARBA00023160"/>
    </source>
</evidence>
<dbReference type="GO" id="GO:0009922">
    <property type="term" value="F:fatty acid elongase activity"/>
    <property type="evidence" value="ECO:0007669"/>
    <property type="project" value="UniProtKB-EC"/>
</dbReference>
<keyword evidence="8 10" id="KW-0472">Membrane</keyword>
<keyword evidence="3 10" id="KW-0808">Transferase</keyword>
<protein>
    <recommendedName>
        <fullName evidence="10">Elongation of very long chain fatty acids protein</fullName>
        <ecNumber evidence="10">2.3.1.199</ecNumber>
    </recommendedName>
    <alternativeName>
        <fullName evidence="10">Very-long-chain 3-oxoacyl-CoA synthase</fullName>
    </alternativeName>
</protein>
<dbReference type="InterPro" id="IPR002076">
    <property type="entry name" value="ELO_fam"/>
</dbReference>
<evidence type="ECO:0000313" key="11">
    <source>
        <dbReference type="EMBL" id="JAT32186.1"/>
    </source>
</evidence>
<evidence type="ECO:0000256" key="1">
    <source>
        <dbReference type="ARBA" id="ARBA00004141"/>
    </source>
</evidence>
<reference evidence="11" key="1">
    <citation type="submission" date="2015-11" db="EMBL/GenBank/DDBJ databases">
        <title>De novo transcriptome assembly of four potential Pierce s Disease insect vectors from Arizona vineyards.</title>
        <authorList>
            <person name="Tassone E.E."/>
        </authorList>
    </citation>
    <scope>NUCLEOTIDE SEQUENCE</scope>
</reference>
<dbReference type="AlphaFoldDB" id="A0A1B6M8D1"/>
<evidence type="ECO:0000256" key="2">
    <source>
        <dbReference type="ARBA" id="ARBA00022516"/>
    </source>
</evidence>
<dbReference type="EC" id="2.3.1.199" evidence="10"/>
<name>A0A1B6M8D1_9HEMI</name>
<dbReference type="GO" id="GO:0030148">
    <property type="term" value="P:sphingolipid biosynthetic process"/>
    <property type="evidence" value="ECO:0007669"/>
    <property type="project" value="TreeGrafter"/>
</dbReference>
<dbReference type="GO" id="GO:0042761">
    <property type="term" value="P:very long-chain fatty acid biosynthetic process"/>
    <property type="evidence" value="ECO:0007669"/>
    <property type="project" value="TreeGrafter"/>
</dbReference>
<organism evidence="11">
    <name type="scientific">Graphocephala atropunctata</name>
    <dbReference type="NCBI Taxonomy" id="36148"/>
    <lineage>
        <taxon>Eukaryota</taxon>
        <taxon>Metazoa</taxon>
        <taxon>Ecdysozoa</taxon>
        <taxon>Arthropoda</taxon>
        <taxon>Hexapoda</taxon>
        <taxon>Insecta</taxon>
        <taxon>Pterygota</taxon>
        <taxon>Neoptera</taxon>
        <taxon>Paraneoptera</taxon>
        <taxon>Hemiptera</taxon>
        <taxon>Auchenorrhyncha</taxon>
        <taxon>Membracoidea</taxon>
        <taxon>Cicadellidae</taxon>
        <taxon>Cicadellinae</taxon>
        <taxon>Cicadellini</taxon>
        <taxon>Graphocephala</taxon>
    </lineage>
</organism>
<feature type="non-terminal residue" evidence="11">
    <location>
        <position position="1"/>
    </location>
</feature>
<feature type="transmembrane region" description="Helical" evidence="10">
    <location>
        <begin position="233"/>
        <end position="255"/>
    </location>
</feature>
<dbReference type="GO" id="GO:0019367">
    <property type="term" value="P:fatty acid elongation, saturated fatty acid"/>
    <property type="evidence" value="ECO:0007669"/>
    <property type="project" value="TreeGrafter"/>
</dbReference>
<keyword evidence="9 10" id="KW-0275">Fatty acid biosynthesis</keyword>
<keyword evidence="4 10" id="KW-0812">Transmembrane</keyword>
<keyword evidence="7 10" id="KW-0443">Lipid metabolism</keyword>
<feature type="transmembrane region" description="Helical" evidence="10">
    <location>
        <begin position="267"/>
        <end position="285"/>
    </location>
</feature>
<dbReference type="GO" id="GO:0034626">
    <property type="term" value="P:fatty acid elongation, polyunsaturated fatty acid"/>
    <property type="evidence" value="ECO:0007669"/>
    <property type="project" value="TreeGrafter"/>
</dbReference>
<keyword evidence="5 10" id="KW-0276">Fatty acid metabolism</keyword>
<dbReference type="PANTHER" id="PTHR11157">
    <property type="entry name" value="FATTY ACID ACYL TRANSFERASE-RELATED"/>
    <property type="match status" value="1"/>
</dbReference>
<feature type="transmembrane region" description="Helical" evidence="10">
    <location>
        <begin position="52"/>
        <end position="72"/>
    </location>
</feature>